<evidence type="ECO:0008006" key="3">
    <source>
        <dbReference type="Google" id="ProtNLM"/>
    </source>
</evidence>
<gene>
    <name evidence="1" type="ORF">ELY38_11955</name>
</gene>
<dbReference type="Proteomes" id="UP000287023">
    <property type="component" value="Unassembled WGS sequence"/>
</dbReference>
<reference evidence="1 2" key="1">
    <citation type="submission" date="2018-12" db="EMBL/GenBank/DDBJ databases">
        <title>three novel Halomonas strain isolated from plants.</title>
        <authorList>
            <person name="Sun C."/>
        </authorList>
    </citation>
    <scope>NUCLEOTIDE SEQUENCE [LARGE SCALE GENOMIC DNA]</scope>
    <source>
        <strain evidence="1 2">JCM 18142</strain>
    </source>
</reference>
<dbReference type="AlphaFoldDB" id="A0A433KP29"/>
<accession>A0A433KP29</accession>
<sequence length="179" mass="19371">MHHHHNTPSTNMTRSLSTADRVARGLGWLSLGLGLYKLLAPRKLGEQLGMPGHENKMRACGAREMISGIGALTDNPTPAIWSRVGGDVIDLAALTYALQDRHNPKRKNLYLALTAVGVITAVDICCAQKLAKRHAYQSGVTPDYSHRSGFPQGLESARGAARGFEVPRDMQDALPNPPI</sequence>
<dbReference type="OrthoDB" id="6166765at2"/>
<dbReference type="EMBL" id="RZHF01000015">
    <property type="protein sequence ID" value="RUR31360.1"/>
    <property type="molecule type" value="Genomic_DNA"/>
</dbReference>
<name>A0A433KP29_9GAMM</name>
<protein>
    <recommendedName>
        <fullName evidence="3">Cyclase dehydrase</fullName>
    </recommendedName>
</protein>
<evidence type="ECO:0000313" key="2">
    <source>
        <dbReference type="Proteomes" id="UP000287023"/>
    </source>
</evidence>
<dbReference type="RefSeq" id="WP_127062503.1">
    <property type="nucleotide sequence ID" value="NZ_RZHF01000015.1"/>
</dbReference>
<evidence type="ECO:0000313" key="1">
    <source>
        <dbReference type="EMBL" id="RUR31360.1"/>
    </source>
</evidence>
<proteinExistence type="predicted"/>
<comment type="caution">
    <text evidence="1">The sequence shown here is derived from an EMBL/GenBank/DDBJ whole genome shotgun (WGS) entry which is preliminary data.</text>
</comment>
<organism evidence="1 2">
    <name type="scientific">Vreelandella nanhaiensis</name>
    <dbReference type="NCBI Taxonomy" id="1258546"/>
    <lineage>
        <taxon>Bacteria</taxon>
        <taxon>Pseudomonadati</taxon>
        <taxon>Pseudomonadota</taxon>
        <taxon>Gammaproteobacteria</taxon>
        <taxon>Oceanospirillales</taxon>
        <taxon>Halomonadaceae</taxon>
        <taxon>Vreelandella</taxon>
    </lineage>
</organism>
<keyword evidence="2" id="KW-1185">Reference proteome</keyword>